<keyword evidence="1" id="KW-0732">Signal</keyword>
<dbReference type="RefSeq" id="WP_189692702.1">
    <property type="nucleotide sequence ID" value="NZ_BNCM01000003.1"/>
</dbReference>
<dbReference type="PROSITE" id="PS51257">
    <property type="entry name" value="PROKAR_LIPOPROTEIN"/>
    <property type="match status" value="1"/>
</dbReference>
<organism evidence="2 3">
    <name type="scientific">Sinomonas cellulolyticus</name>
    <dbReference type="NCBI Taxonomy" id="2801916"/>
    <lineage>
        <taxon>Bacteria</taxon>
        <taxon>Bacillati</taxon>
        <taxon>Actinomycetota</taxon>
        <taxon>Actinomycetes</taxon>
        <taxon>Micrococcales</taxon>
        <taxon>Micrococcaceae</taxon>
        <taxon>Sinomonas</taxon>
    </lineage>
</organism>
<feature type="chain" id="PRO_5045873933" description="VWFA domain-containing protein" evidence="1">
    <location>
        <begin position="19"/>
        <end position="252"/>
    </location>
</feature>
<dbReference type="EMBL" id="JAERRC010000030">
    <property type="protein sequence ID" value="MBL0706294.1"/>
    <property type="molecule type" value="Genomic_DNA"/>
</dbReference>
<dbReference type="Proteomes" id="UP000639051">
    <property type="component" value="Unassembled WGS sequence"/>
</dbReference>
<evidence type="ECO:0000313" key="2">
    <source>
        <dbReference type="EMBL" id="MBL0706294.1"/>
    </source>
</evidence>
<accession>A0ABS1K3M9</accession>
<evidence type="ECO:0008006" key="4">
    <source>
        <dbReference type="Google" id="ProtNLM"/>
    </source>
</evidence>
<keyword evidence="3" id="KW-1185">Reference proteome</keyword>
<proteinExistence type="predicted"/>
<gene>
    <name evidence="2" type="ORF">JJE72_12360</name>
</gene>
<evidence type="ECO:0000313" key="3">
    <source>
        <dbReference type="Proteomes" id="UP000639051"/>
    </source>
</evidence>
<reference evidence="2 3" key="1">
    <citation type="submission" date="2021-01" db="EMBL/GenBank/DDBJ databases">
        <title>Genome public.</title>
        <authorList>
            <person name="Liu C."/>
            <person name="Sun Q."/>
        </authorList>
    </citation>
    <scope>NUCLEOTIDE SEQUENCE [LARGE SCALE GENOMIC DNA]</scope>
    <source>
        <strain evidence="2 3">JC656</strain>
    </source>
</reference>
<protein>
    <recommendedName>
        <fullName evidence="4">VWFA domain-containing protein</fullName>
    </recommendedName>
</protein>
<evidence type="ECO:0000256" key="1">
    <source>
        <dbReference type="SAM" id="SignalP"/>
    </source>
</evidence>
<name>A0ABS1K3M9_9MICC</name>
<feature type="signal peptide" evidence="1">
    <location>
        <begin position="1"/>
        <end position="18"/>
    </location>
</feature>
<comment type="caution">
    <text evidence="2">The sequence shown here is derived from an EMBL/GenBank/DDBJ whole genome shotgun (WGS) entry which is preliminary data.</text>
</comment>
<sequence length="252" mass="26442">MIKLLRRGALALSLLSLAACTNAVPQDLQGIQHASQACADPSPDAQIAIDLTASVRTPSLPTRYEQAVRDIATRVAACDGRLRVFAFTTSDAATVTLLDRSFHVPSGTENGHLRQVVRTADDAVSDVRAGYAKVGTTLSDDATDVVAQFGQAADWAHQQGQTKVELVVLTDGFQTVGPQPITLTAASATSGAFGRVPDLSGWNVMVAGLGRSNGNDAASDVTAQLRAFYGALCDQMHAAKCAALTDYAPRWS</sequence>